<dbReference type="AlphaFoldDB" id="A0A0F9GZR2"/>
<proteinExistence type="predicted"/>
<organism evidence="1">
    <name type="scientific">marine sediment metagenome</name>
    <dbReference type="NCBI Taxonomy" id="412755"/>
    <lineage>
        <taxon>unclassified sequences</taxon>
        <taxon>metagenomes</taxon>
        <taxon>ecological metagenomes</taxon>
    </lineage>
</organism>
<reference evidence="1" key="1">
    <citation type="journal article" date="2015" name="Nature">
        <title>Complex archaea that bridge the gap between prokaryotes and eukaryotes.</title>
        <authorList>
            <person name="Spang A."/>
            <person name="Saw J.H."/>
            <person name="Jorgensen S.L."/>
            <person name="Zaremba-Niedzwiedzka K."/>
            <person name="Martijn J."/>
            <person name="Lind A.E."/>
            <person name="van Eijk R."/>
            <person name="Schleper C."/>
            <person name="Guy L."/>
            <person name="Ettema T.J."/>
        </authorList>
    </citation>
    <scope>NUCLEOTIDE SEQUENCE</scope>
</reference>
<accession>A0A0F9GZR2</accession>
<dbReference type="EMBL" id="LAZR01018495">
    <property type="protein sequence ID" value="KKL96196.1"/>
    <property type="molecule type" value="Genomic_DNA"/>
</dbReference>
<name>A0A0F9GZR2_9ZZZZ</name>
<sequence length="86" mass="9312">MRFQRHDVASYGVNGLPQLRHSLAAVDAAAPCGSGVDHSEVLAAAMATDEVTVVPSTELGVNSCRAWADHLFRLDHGYLLLRSFYV</sequence>
<protein>
    <submittedName>
        <fullName evidence="1">Uncharacterized protein</fullName>
    </submittedName>
</protein>
<gene>
    <name evidence="1" type="ORF">LCGC14_1846890</name>
</gene>
<comment type="caution">
    <text evidence="1">The sequence shown here is derived from an EMBL/GenBank/DDBJ whole genome shotgun (WGS) entry which is preliminary data.</text>
</comment>
<evidence type="ECO:0000313" key="1">
    <source>
        <dbReference type="EMBL" id="KKL96196.1"/>
    </source>
</evidence>